<dbReference type="Gramene" id="Kaladp0979s0005.2.v1.1">
    <property type="protein sequence ID" value="Kaladp0979s0005.2.v1.1.CDS.1"/>
    <property type="gene ID" value="Kaladp0979s0005.v1.1"/>
</dbReference>
<sequence>MPPLPHPSFLSFSHPPPPSPTRTQEKKPKKIHLGFASETLPWEFHQGRRRRKRRIRETSSPIKAKAISTHICTMYDLL</sequence>
<feature type="region of interest" description="Disordered" evidence="1">
    <location>
        <begin position="1"/>
        <end position="29"/>
    </location>
</feature>
<evidence type="ECO:0000256" key="1">
    <source>
        <dbReference type="SAM" id="MobiDB-lite"/>
    </source>
</evidence>
<evidence type="ECO:0000313" key="2">
    <source>
        <dbReference type="EnsemblPlants" id="Kaladp0979s0005.1.v1.1.CDS.1"/>
    </source>
</evidence>
<protein>
    <submittedName>
        <fullName evidence="2">Uncharacterized protein</fullName>
    </submittedName>
</protein>
<dbReference type="EnsemblPlants" id="Kaladp0979s0005.2.v1.1">
    <property type="protein sequence ID" value="Kaladp0979s0005.2.v1.1.CDS.1"/>
    <property type="gene ID" value="Kaladp0979s0005.v1.1"/>
</dbReference>
<evidence type="ECO:0000313" key="3">
    <source>
        <dbReference type="Proteomes" id="UP000594263"/>
    </source>
</evidence>
<proteinExistence type="predicted"/>
<organism evidence="2 3">
    <name type="scientific">Kalanchoe fedtschenkoi</name>
    <name type="common">Lavender scallops</name>
    <name type="synonym">South American air plant</name>
    <dbReference type="NCBI Taxonomy" id="63787"/>
    <lineage>
        <taxon>Eukaryota</taxon>
        <taxon>Viridiplantae</taxon>
        <taxon>Streptophyta</taxon>
        <taxon>Embryophyta</taxon>
        <taxon>Tracheophyta</taxon>
        <taxon>Spermatophyta</taxon>
        <taxon>Magnoliopsida</taxon>
        <taxon>eudicotyledons</taxon>
        <taxon>Gunneridae</taxon>
        <taxon>Pentapetalae</taxon>
        <taxon>Saxifragales</taxon>
        <taxon>Crassulaceae</taxon>
        <taxon>Kalanchoe</taxon>
    </lineage>
</organism>
<dbReference type="EnsemblPlants" id="Kaladp0979s0005.1.v1.1">
    <property type="protein sequence ID" value="Kaladp0979s0005.1.v1.1.CDS.1"/>
    <property type="gene ID" value="Kaladp0979s0005.v1.1"/>
</dbReference>
<name>A0A7N0VKA2_KALFE</name>
<dbReference type="Proteomes" id="UP000594263">
    <property type="component" value="Unplaced"/>
</dbReference>
<reference evidence="2" key="1">
    <citation type="submission" date="2021-01" db="UniProtKB">
        <authorList>
            <consortium name="EnsemblPlants"/>
        </authorList>
    </citation>
    <scope>IDENTIFICATION</scope>
</reference>
<dbReference type="Gramene" id="Kaladp0979s0005.1.v1.1">
    <property type="protein sequence ID" value="Kaladp0979s0005.1.v1.1.CDS.1"/>
    <property type="gene ID" value="Kaladp0979s0005.v1.1"/>
</dbReference>
<accession>A0A7N0VKA2</accession>
<dbReference type="AlphaFoldDB" id="A0A7N0VKA2"/>
<keyword evidence="3" id="KW-1185">Reference proteome</keyword>